<evidence type="ECO:0000256" key="3">
    <source>
        <dbReference type="ARBA" id="ARBA00022833"/>
    </source>
</evidence>
<feature type="compositionally biased region" description="Basic and acidic residues" evidence="6">
    <location>
        <begin position="435"/>
        <end position="449"/>
    </location>
</feature>
<evidence type="ECO:0000313" key="9">
    <source>
        <dbReference type="Proteomes" id="UP000250572"/>
    </source>
</evidence>
<comment type="function">
    <text evidence="5">Introduces a single-strand break via transesterification at a target site in duplex DNA. Releases the supercoiling and torsional tension of DNA introduced during the DNA replication and transcription by transiently cleaving and rejoining one strand of the DNA duplex. The scissile phosphodiester is attacked by the catalytic tyrosine of the enzyme, resulting in the formation of a DNA-(5'-phosphotyrosyl)-enzyme intermediate and the expulsion of a 3'-OH DNA strand.</text>
</comment>
<dbReference type="Pfam" id="PF01396">
    <property type="entry name" value="Zn_ribbon_Top1"/>
    <property type="match status" value="1"/>
</dbReference>
<dbReference type="GO" id="GO:0008270">
    <property type="term" value="F:zinc ion binding"/>
    <property type="evidence" value="ECO:0007669"/>
    <property type="project" value="UniProtKB-KW"/>
</dbReference>
<feature type="non-terminal residue" evidence="8">
    <location>
        <position position="449"/>
    </location>
</feature>
<sequence>MGYEMSKPNLRAELEADLKLVSEGRKDKRSVLQHHIQKYKAVFIESVRKAKKLDEALSSYLGTALELPDAEQLDVEVPLPVRKCPNCGRDMVLKKKREGNSKFLTCVGFPACKTAVWFPDAVLEVSRDDGVCPTCQPSPIHLLKFKFRRGSVPPMMPLEFVGCIGGCDETLREVLDLKYLGGGGGRSRGPGDATGWSGGGGDDAPPPRPPRPPPPRPSMPPVPTWTAQPRPPPGGSDMEASSDVIVCNCGQDALLLTVRKDGPNQGRQFYKCNSGACNFFLWADQPSQQGAPPPQSRGPPLSAQRSPQAPRASVGFGNMSAGGRGHGAGAAGQTMCNCNDNAVTRTVQKDGPNKGRMFHTCGKPRDQQCGFFQWADENADSVEDLTRLTGTEGRRGGGRRETPTPPADLPLRGNRGPAASATCRDTLASPALSGDRSDPERRDVAKTPL</sequence>
<dbReference type="InterPro" id="IPR000380">
    <property type="entry name" value="Topo_IA"/>
</dbReference>
<proteinExistence type="inferred from homology"/>
<name>A0A315WBE5_GAMAF</name>
<dbReference type="EC" id="5.6.2.1" evidence="5"/>
<dbReference type="GO" id="GO:0006281">
    <property type="term" value="P:DNA repair"/>
    <property type="evidence" value="ECO:0007669"/>
    <property type="project" value="TreeGrafter"/>
</dbReference>
<dbReference type="Gene3D" id="3.30.65.10">
    <property type="entry name" value="Bacterial Topoisomerase I, domain 1"/>
    <property type="match status" value="1"/>
</dbReference>
<reference evidence="8 9" key="1">
    <citation type="journal article" date="2018" name="G3 (Bethesda)">
        <title>A High-Quality Reference Genome for the Invasive Mosquitofish Gambusia affinis Using a Chicago Library.</title>
        <authorList>
            <person name="Hoffberg S.L."/>
            <person name="Troendle N.J."/>
            <person name="Glenn T.C."/>
            <person name="Mahmud O."/>
            <person name="Louha S."/>
            <person name="Chalopin D."/>
            <person name="Bennetzen J.L."/>
            <person name="Mauricio R."/>
        </authorList>
    </citation>
    <scope>NUCLEOTIDE SEQUENCE [LARGE SCALE GENOMIC DNA]</scope>
    <source>
        <strain evidence="8">NE01/NJP1002.9</strain>
        <tissue evidence="8">Muscle</tissue>
    </source>
</reference>
<dbReference type="Pfam" id="PF06839">
    <property type="entry name" value="Zn_ribbon_GRF"/>
    <property type="match status" value="2"/>
</dbReference>
<dbReference type="InterPro" id="IPR023405">
    <property type="entry name" value="Topo_IA_core_domain"/>
</dbReference>
<dbReference type="PANTHER" id="PTHR11390">
    <property type="entry name" value="PROKARYOTIC DNA TOPOISOMERASE"/>
    <property type="match status" value="1"/>
</dbReference>
<keyword evidence="5" id="KW-0238">DNA-binding</keyword>
<dbReference type="InterPro" id="IPR013498">
    <property type="entry name" value="Topo_IA_Znf"/>
</dbReference>
<evidence type="ECO:0000256" key="2">
    <source>
        <dbReference type="ARBA" id="ARBA00022771"/>
    </source>
</evidence>
<evidence type="ECO:0000256" key="1">
    <source>
        <dbReference type="ARBA" id="ARBA00022723"/>
    </source>
</evidence>
<dbReference type="Gene3D" id="1.10.460.10">
    <property type="entry name" value="Topoisomerase I, domain 2"/>
    <property type="match status" value="1"/>
</dbReference>
<dbReference type="AlphaFoldDB" id="A0A315WBE5"/>
<evidence type="ECO:0000256" key="4">
    <source>
        <dbReference type="PROSITE-ProRule" id="PRU01343"/>
    </source>
</evidence>
<feature type="compositionally biased region" description="Basic and acidic residues" evidence="6">
    <location>
        <begin position="392"/>
        <end position="402"/>
    </location>
</feature>
<feature type="domain" description="GRF-type" evidence="7">
    <location>
        <begin position="247"/>
        <end position="286"/>
    </location>
</feature>
<organism evidence="8 9">
    <name type="scientific">Gambusia affinis</name>
    <name type="common">Western mosquitofish</name>
    <name type="synonym">Heterandria affinis</name>
    <dbReference type="NCBI Taxonomy" id="33528"/>
    <lineage>
        <taxon>Eukaryota</taxon>
        <taxon>Metazoa</taxon>
        <taxon>Chordata</taxon>
        <taxon>Craniata</taxon>
        <taxon>Vertebrata</taxon>
        <taxon>Euteleostomi</taxon>
        <taxon>Actinopterygii</taxon>
        <taxon>Neopterygii</taxon>
        <taxon>Teleostei</taxon>
        <taxon>Neoteleostei</taxon>
        <taxon>Acanthomorphata</taxon>
        <taxon>Ovalentaria</taxon>
        <taxon>Atherinomorphae</taxon>
        <taxon>Cyprinodontiformes</taxon>
        <taxon>Poeciliidae</taxon>
        <taxon>Poeciliinae</taxon>
        <taxon>Gambusia</taxon>
    </lineage>
</organism>
<keyword evidence="2 4" id="KW-0863">Zinc-finger</keyword>
<dbReference type="FunFam" id="3.30.65.10:FF:000009">
    <property type="entry name" value="DNA topoisomerase"/>
    <property type="match status" value="1"/>
</dbReference>
<accession>A0A315WBE5</accession>
<gene>
    <name evidence="8" type="ORF">CCH79_00013698</name>
</gene>
<dbReference type="InterPro" id="IPR010666">
    <property type="entry name" value="Znf_GRF"/>
</dbReference>
<feature type="region of interest" description="Disordered" evidence="6">
    <location>
        <begin position="388"/>
        <end position="449"/>
    </location>
</feature>
<keyword evidence="9" id="KW-1185">Reference proteome</keyword>
<dbReference type="PROSITE" id="PS51999">
    <property type="entry name" value="ZF_GRF"/>
    <property type="match status" value="2"/>
</dbReference>
<dbReference type="GO" id="GO:0006310">
    <property type="term" value="P:DNA recombination"/>
    <property type="evidence" value="ECO:0007669"/>
    <property type="project" value="TreeGrafter"/>
</dbReference>
<dbReference type="PANTHER" id="PTHR11390:SF21">
    <property type="entry name" value="DNA TOPOISOMERASE 3-ALPHA"/>
    <property type="match status" value="1"/>
</dbReference>
<feature type="compositionally biased region" description="Pro residues" evidence="6">
    <location>
        <begin position="204"/>
        <end position="234"/>
    </location>
</feature>
<dbReference type="GO" id="GO:0003677">
    <property type="term" value="F:DNA binding"/>
    <property type="evidence" value="ECO:0007669"/>
    <property type="project" value="UniProtKB-KW"/>
</dbReference>
<dbReference type="EMBL" id="NHOQ01000074">
    <property type="protein sequence ID" value="PWA33167.1"/>
    <property type="molecule type" value="Genomic_DNA"/>
</dbReference>
<dbReference type="InterPro" id="IPR013824">
    <property type="entry name" value="Topo_IA_cen_sub1"/>
</dbReference>
<feature type="domain" description="GRF-type" evidence="7">
    <location>
        <begin position="336"/>
        <end position="378"/>
    </location>
</feature>
<comment type="catalytic activity">
    <reaction evidence="5">
        <text>ATP-independent breakage of single-stranded DNA, followed by passage and rejoining.</text>
        <dbReference type="EC" id="5.6.2.1"/>
    </reaction>
</comment>
<dbReference type="SUPFAM" id="SSF56712">
    <property type="entry name" value="Prokaryotic type I DNA topoisomerase"/>
    <property type="match status" value="1"/>
</dbReference>
<dbReference type="Proteomes" id="UP000250572">
    <property type="component" value="Unassembled WGS sequence"/>
</dbReference>
<keyword evidence="5" id="KW-0413">Isomerase</keyword>
<keyword evidence="3" id="KW-0862">Zinc</keyword>
<dbReference type="GO" id="GO:0031422">
    <property type="term" value="C:RecQ family helicase-topoisomerase III complex"/>
    <property type="evidence" value="ECO:0007669"/>
    <property type="project" value="TreeGrafter"/>
</dbReference>
<dbReference type="GO" id="GO:0003917">
    <property type="term" value="F:DNA topoisomerase type I (single strand cut, ATP-independent) activity"/>
    <property type="evidence" value="ECO:0007669"/>
    <property type="project" value="UniProtKB-EC"/>
</dbReference>
<dbReference type="GO" id="GO:0006265">
    <property type="term" value="P:DNA topological change"/>
    <property type="evidence" value="ECO:0007669"/>
    <property type="project" value="InterPro"/>
</dbReference>
<protein>
    <recommendedName>
        <fullName evidence="5">DNA topoisomerase</fullName>
        <ecNumber evidence="5">5.6.2.1</ecNumber>
    </recommendedName>
</protein>
<feature type="region of interest" description="Disordered" evidence="6">
    <location>
        <begin position="181"/>
        <end position="239"/>
    </location>
</feature>
<comment type="caution">
    <text evidence="8">The sequence shown here is derived from an EMBL/GenBank/DDBJ whole genome shotgun (WGS) entry which is preliminary data.</text>
</comment>
<evidence type="ECO:0000313" key="8">
    <source>
        <dbReference type="EMBL" id="PWA33167.1"/>
    </source>
</evidence>
<dbReference type="GO" id="GO:0005634">
    <property type="term" value="C:nucleus"/>
    <property type="evidence" value="ECO:0007669"/>
    <property type="project" value="TreeGrafter"/>
</dbReference>
<keyword evidence="1" id="KW-0479">Metal-binding</keyword>
<evidence type="ECO:0000256" key="5">
    <source>
        <dbReference type="RuleBase" id="RU362092"/>
    </source>
</evidence>
<feature type="region of interest" description="Disordered" evidence="6">
    <location>
        <begin position="284"/>
        <end position="313"/>
    </location>
</feature>
<evidence type="ECO:0000259" key="7">
    <source>
        <dbReference type="PROSITE" id="PS51999"/>
    </source>
</evidence>
<keyword evidence="5" id="KW-0799">Topoisomerase</keyword>
<comment type="similarity">
    <text evidence="5">Belongs to the type IA topoisomerase family.</text>
</comment>
<evidence type="ECO:0000256" key="6">
    <source>
        <dbReference type="SAM" id="MobiDB-lite"/>
    </source>
</evidence>